<dbReference type="SUPFAM" id="SSF52402">
    <property type="entry name" value="Adenine nucleotide alpha hydrolases-like"/>
    <property type="match status" value="1"/>
</dbReference>
<evidence type="ECO:0008006" key="3">
    <source>
        <dbReference type="Google" id="ProtNLM"/>
    </source>
</evidence>
<dbReference type="Gene3D" id="3.40.50.620">
    <property type="entry name" value="HUPs"/>
    <property type="match status" value="1"/>
</dbReference>
<name>A0A8J5X349_DIALT</name>
<keyword evidence="2" id="KW-1185">Reference proteome</keyword>
<dbReference type="EMBL" id="JAGTXO010000056">
    <property type="protein sequence ID" value="KAG8458178.1"/>
    <property type="molecule type" value="Genomic_DNA"/>
</dbReference>
<dbReference type="InterPro" id="IPR040807">
    <property type="entry name" value="DUF5522"/>
</dbReference>
<proteinExistence type="predicted"/>
<dbReference type="InterPro" id="IPR014729">
    <property type="entry name" value="Rossmann-like_a/b/a_fold"/>
</dbReference>
<comment type="caution">
    <text evidence="1">The sequence shown here is derived from an EMBL/GenBank/DDBJ whole genome shotgun (WGS) entry which is preliminary data.</text>
</comment>
<dbReference type="Pfam" id="PF17653">
    <property type="entry name" value="DUF5522"/>
    <property type="match status" value="1"/>
</dbReference>
<gene>
    <name evidence="1" type="ORF">KFE25_011709</name>
</gene>
<dbReference type="Proteomes" id="UP000751190">
    <property type="component" value="Unassembled WGS sequence"/>
</dbReference>
<dbReference type="PANTHER" id="PTHR21037">
    <property type="entry name" value="39S RIBOSOMAL PROTEIN L14, MITOCHONDRIAL"/>
    <property type="match status" value="1"/>
</dbReference>
<sequence length="320" mass="34374">MALVDVEELHEAACAAGRRGYCDPRTGLTVFTRVAHLQRGRCCGNGCRHCPYGHVLVTDASKRTNAIDAPRLLRASPPSALEESDVLFFSGGKDSYLALRRHQRVLATLDGGAPRGLVLVTTFSGTDGIVGHQQVPVRWIAAQARAMRIDLLVVPLDGRSDYPAAVAHALQVLAAEHGVHARRVVFGDLHVESIRAWREAHVLPAVTAVGVVEFVYPVWLAPYEQLERELDDDGAEVFVCAQGDNLPDGARRVVKPGAVYDGALRAAIRAGWSETQLDVFGERGEFHSVVLPAGIDAAVRSEVLAALADAARDGLPCVFG</sequence>
<evidence type="ECO:0000313" key="2">
    <source>
        <dbReference type="Proteomes" id="UP000751190"/>
    </source>
</evidence>
<dbReference type="PANTHER" id="PTHR21037:SF2">
    <property type="entry name" value="SIMILAR TO NOVEL PROTEIN"/>
    <property type="match status" value="1"/>
</dbReference>
<protein>
    <recommendedName>
        <fullName evidence="3">Diphthine--ammonia ligase</fullName>
    </recommendedName>
</protein>
<dbReference type="AlphaFoldDB" id="A0A8J5X349"/>
<organism evidence="1 2">
    <name type="scientific">Diacronema lutheri</name>
    <name type="common">Unicellular marine alga</name>
    <name type="synonym">Monochrysis lutheri</name>
    <dbReference type="NCBI Taxonomy" id="2081491"/>
    <lineage>
        <taxon>Eukaryota</taxon>
        <taxon>Haptista</taxon>
        <taxon>Haptophyta</taxon>
        <taxon>Pavlovophyceae</taxon>
        <taxon>Pavlovales</taxon>
        <taxon>Pavlovaceae</taxon>
        <taxon>Diacronema</taxon>
    </lineage>
</organism>
<dbReference type="OrthoDB" id="274765at2759"/>
<accession>A0A8J5X349</accession>
<reference evidence="1" key="1">
    <citation type="submission" date="2021-05" db="EMBL/GenBank/DDBJ databases">
        <title>The genome of the haptophyte Pavlova lutheri (Diacronema luteri, Pavlovales) - a model for lipid biosynthesis in eukaryotic algae.</title>
        <authorList>
            <person name="Hulatt C.J."/>
            <person name="Posewitz M.C."/>
        </authorList>
    </citation>
    <scope>NUCLEOTIDE SEQUENCE</scope>
    <source>
        <strain evidence="1">NIVA-4/92</strain>
    </source>
</reference>
<evidence type="ECO:0000313" key="1">
    <source>
        <dbReference type="EMBL" id="KAG8458178.1"/>
    </source>
</evidence>
<dbReference type="OMA" id="CCASSEI"/>